<keyword evidence="3" id="KW-1185">Reference proteome</keyword>
<feature type="region of interest" description="Disordered" evidence="1">
    <location>
        <begin position="1"/>
        <end position="28"/>
    </location>
</feature>
<protein>
    <submittedName>
        <fullName evidence="2">Uncharacterized protein</fullName>
    </submittedName>
</protein>
<evidence type="ECO:0000256" key="1">
    <source>
        <dbReference type="SAM" id="MobiDB-lite"/>
    </source>
</evidence>
<name>A0ABY6U4F9_BIOOC</name>
<organism evidence="2 3">
    <name type="scientific">Bionectria ochroleuca</name>
    <name type="common">Gliocladium roseum</name>
    <dbReference type="NCBI Taxonomy" id="29856"/>
    <lineage>
        <taxon>Eukaryota</taxon>
        <taxon>Fungi</taxon>
        <taxon>Dikarya</taxon>
        <taxon>Ascomycota</taxon>
        <taxon>Pezizomycotina</taxon>
        <taxon>Sordariomycetes</taxon>
        <taxon>Hypocreomycetidae</taxon>
        <taxon>Hypocreales</taxon>
        <taxon>Bionectriaceae</taxon>
        <taxon>Clonostachys</taxon>
    </lineage>
</organism>
<reference evidence="2 3" key="1">
    <citation type="submission" date="2019-06" db="EMBL/GenBank/DDBJ databases">
        <authorList>
            <person name="Broberg M."/>
        </authorList>
    </citation>
    <scope>NUCLEOTIDE SEQUENCE [LARGE SCALE GENOMIC DNA]</scope>
</reference>
<accession>A0ABY6U4F9</accession>
<evidence type="ECO:0000313" key="3">
    <source>
        <dbReference type="Proteomes" id="UP000766486"/>
    </source>
</evidence>
<evidence type="ECO:0000313" key="2">
    <source>
        <dbReference type="EMBL" id="VUC25251.1"/>
    </source>
</evidence>
<dbReference type="EMBL" id="CABFNS010000732">
    <property type="protein sequence ID" value="VUC25251.1"/>
    <property type="molecule type" value="Genomic_DNA"/>
</dbReference>
<dbReference type="Proteomes" id="UP000766486">
    <property type="component" value="Unassembled WGS sequence"/>
</dbReference>
<sequence>MCADNWTHEQGGGHGPAPKSRVCSSEPFRRKPATYPAADMRKMTLLLLRQCSELSMVASSRQTLSPSLASSVIQDSLPKSGSLGVGILWDLSTAPAGQLLSLTH</sequence>
<proteinExistence type="predicted"/>
<comment type="caution">
    <text evidence="2">The sequence shown here is derived from an EMBL/GenBank/DDBJ whole genome shotgun (WGS) entry which is preliminary data.</text>
</comment>
<gene>
    <name evidence="2" type="ORF">CLO192961_LOCUS160761</name>
</gene>